<dbReference type="PROSITE" id="PS51819">
    <property type="entry name" value="VOC"/>
    <property type="match status" value="2"/>
</dbReference>
<evidence type="ECO:0000259" key="9">
    <source>
        <dbReference type="PROSITE" id="PS51819"/>
    </source>
</evidence>
<organism evidence="10 11">
    <name type="scientific">Pandoraea fibrosis</name>
    <dbReference type="NCBI Taxonomy" id="1891094"/>
    <lineage>
        <taxon>Bacteria</taxon>
        <taxon>Pseudomonadati</taxon>
        <taxon>Pseudomonadota</taxon>
        <taxon>Betaproteobacteria</taxon>
        <taxon>Burkholderiales</taxon>
        <taxon>Burkholderiaceae</taxon>
        <taxon>Pandoraea</taxon>
    </lineage>
</organism>
<evidence type="ECO:0000256" key="5">
    <source>
        <dbReference type="ARBA" id="ARBA00022964"/>
    </source>
</evidence>
<evidence type="ECO:0000256" key="8">
    <source>
        <dbReference type="RuleBase" id="RU000683"/>
    </source>
</evidence>
<dbReference type="InterPro" id="IPR004360">
    <property type="entry name" value="Glyas_Fos-R_dOase_dom"/>
</dbReference>
<proteinExistence type="inferred from homology"/>
<name>A0ABX6HXA3_9BURK</name>
<comment type="similarity">
    <text evidence="2 8">Belongs to the extradiol ring-cleavage dioxygenase family.</text>
</comment>
<feature type="domain" description="VOC" evidence="9">
    <location>
        <begin position="10"/>
        <end position="126"/>
    </location>
</feature>
<feature type="domain" description="VOC" evidence="9">
    <location>
        <begin position="143"/>
        <end position="258"/>
    </location>
</feature>
<reference evidence="10 11" key="1">
    <citation type="journal article" date="2015" name="Genome Announc.">
        <title>Genome Sequences of Two Pandoraea pnomenusa Isolates Recovered 11 Months Apart from a Cystic Fibrosis Patient.</title>
        <authorList>
            <person name="Ee R."/>
            <person name="Ambrose M."/>
            <person name="Lazenby J."/>
            <person name="Williams P."/>
            <person name="Chan K.G."/>
            <person name="Roddam L."/>
        </authorList>
    </citation>
    <scope>NUCLEOTIDE SEQUENCE [LARGE SCALE GENOMIC DNA]</scope>
    <source>
        <strain evidence="10 11">6399</strain>
    </source>
</reference>
<dbReference type="SUPFAM" id="SSF54593">
    <property type="entry name" value="Glyoxalase/Bleomycin resistance protein/Dihydroxybiphenyl dioxygenase"/>
    <property type="match status" value="2"/>
</dbReference>
<evidence type="ECO:0000256" key="6">
    <source>
        <dbReference type="ARBA" id="ARBA00023002"/>
    </source>
</evidence>
<evidence type="ECO:0000256" key="1">
    <source>
        <dbReference type="ARBA" id="ARBA00001954"/>
    </source>
</evidence>
<evidence type="ECO:0000256" key="3">
    <source>
        <dbReference type="ARBA" id="ARBA00022723"/>
    </source>
</evidence>
<evidence type="ECO:0000256" key="7">
    <source>
        <dbReference type="ARBA" id="ARBA00023004"/>
    </source>
</evidence>
<sequence length="305" mass="33657">MSVNDIRYKRLGYVALNVTNVERSARFYREIVGLTAGPVRGAGWASFRCSDRLHDLILFRGAQPGLKRLGWEMEDHEALVAVAKSLGEAGIAVSTVPEAELALLGVGHAIRAIDPVTGATYEFYVGMAAADEPFVKSHTAIARLGHVVVGSPDREASERFMIDRLNFRVSDRIQDTVTFMRCFPNPYHHSFGIGRASASTFHHINFMVSSMDDIGIALNRLKRNDVPIVFGPGKHPPSESVFLYYLDPDGLTVEYSFGMEEFPEVAPREPRAMPLGIESVDYWGGTPQPGMGWKGVIEKEVASDE</sequence>
<keyword evidence="11" id="KW-1185">Reference proteome</keyword>
<dbReference type="InterPro" id="IPR000486">
    <property type="entry name" value="Xdiol_ring_cleave_dOase_1/2"/>
</dbReference>
<evidence type="ECO:0000313" key="11">
    <source>
        <dbReference type="Proteomes" id="UP000035080"/>
    </source>
</evidence>
<keyword evidence="7 8" id="KW-0408">Iron</keyword>
<gene>
    <name evidence="10" type="ORF">PI93_021420</name>
</gene>
<protein>
    <submittedName>
        <fullName evidence="10">Bleomycin resistance protein</fullName>
    </submittedName>
</protein>
<dbReference type="PROSITE" id="PS00082">
    <property type="entry name" value="EXTRADIOL_DIOXYGENAS"/>
    <property type="match status" value="1"/>
</dbReference>
<keyword evidence="6 8" id="KW-0560">Oxidoreductase</keyword>
<evidence type="ECO:0000256" key="4">
    <source>
        <dbReference type="ARBA" id="ARBA00022797"/>
    </source>
</evidence>
<dbReference type="Pfam" id="PF00903">
    <property type="entry name" value="Glyoxalase"/>
    <property type="match status" value="2"/>
</dbReference>
<keyword evidence="5 8" id="KW-0223">Dioxygenase</keyword>
<dbReference type="InterPro" id="IPR029068">
    <property type="entry name" value="Glyas_Bleomycin-R_OHBP_Dase"/>
</dbReference>
<comment type="cofactor">
    <cofactor evidence="1 8">
        <name>Fe(2+)</name>
        <dbReference type="ChEBI" id="CHEBI:29033"/>
    </cofactor>
</comment>
<dbReference type="EMBL" id="CP047385">
    <property type="protein sequence ID" value="QHF14925.1"/>
    <property type="molecule type" value="Genomic_DNA"/>
</dbReference>
<evidence type="ECO:0000256" key="2">
    <source>
        <dbReference type="ARBA" id="ARBA00008784"/>
    </source>
</evidence>
<accession>A0ABX6HXA3</accession>
<dbReference type="InterPro" id="IPR037523">
    <property type="entry name" value="VOC_core"/>
</dbReference>
<dbReference type="RefSeq" id="WP_039373518.1">
    <property type="nucleotide sequence ID" value="NZ_CP047385.1"/>
</dbReference>
<dbReference type="Proteomes" id="UP000035080">
    <property type="component" value="Chromosome"/>
</dbReference>
<evidence type="ECO:0000313" key="10">
    <source>
        <dbReference type="EMBL" id="QHF14925.1"/>
    </source>
</evidence>
<keyword evidence="3" id="KW-0479">Metal-binding</keyword>
<keyword evidence="4 8" id="KW-0058">Aromatic hydrocarbons catabolism</keyword>
<dbReference type="Gene3D" id="3.10.180.10">
    <property type="entry name" value="2,3-Dihydroxybiphenyl 1,2-Dioxygenase, domain 1"/>
    <property type="match status" value="2"/>
</dbReference>